<dbReference type="Proteomes" id="UP000064912">
    <property type="component" value="Chromosome"/>
</dbReference>
<dbReference type="AlphaFoldDB" id="A0A0D6B769"/>
<protein>
    <submittedName>
        <fullName evidence="2">Uncharacterized protein</fullName>
    </submittedName>
</protein>
<sequence>MPQPSACGIDMPGRARNAPYREAVMSHTIPAGLDLAGLDDVTASRHGAGQVAAPDPALGHDMGAMVLGSAFEPGQDGAAGKDARRTDP</sequence>
<feature type="region of interest" description="Disordered" evidence="1">
    <location>
        <begin position="68"/>
        <end position="88"/>
    </location>
</feature>
<evidence type="ECO:0000313" key="3">
    <source>
        <dbReference type="Proteomes" id="UP000064912"/>
    </source>
</evidence>
<dbReference type="EMBL" id="AP014800">
    <property type="protein sequence ID" value="BAQ70957.1"/>
    <property type="molecule type" value="Genomic_DNA"/>
</dbReference>
<evidence type="ECO:0000256" key="1">
    <source>
        <dbReference type="SAM" id="MobiDB-lite"/>
    </source>
</evidence>
<dbReference type="PATRIC" id="fig|35806.4.peg.3930"/>
<name>A0A0D6B769_RHOSU</name>
<proteinExistence type="predicted"/>
<feature type="compositionally biased region" description="Basic and acidic residues" evidence="1">
    <location>
        <begin position="79"/>
        <end position="88"/>
    </location>
</feature>
<evidence type="ECO:0000313" key="2">
    <source>
        <dbReference type="EMBL" id="BAQ70957.1"/>
    </source>
</evidence>
<dbReference type="KEGG" id="rsu:NHU_03833"/>
<gene>
    <name evidence="2" type="ORF">NHU_03833</name>
</gene>
<accession>A0A0D6B769</accession>
<organism evidence="2 3">
    <name type="scientific">Rhodovulum sulfidophilum</name>
    <name type="common">Rhodobacter sulfidophilus</name>
    <dbReference type="NCBI Taxonomy" id="35806"/>
    <lineage>
        <taxon>Bacteria</taxon>
        <taxon>Pseudomonadati</taxon>
        <taxon>Pseudomonadota</taxon>
        <taxon>Alphaproteobacteria</taxon>
        <taxon>Rhodobacterales</taxon>
        <taxon>Paracoccaceae</taxon>
        <taxon>Rhodovulum</taxon>
    </lineage>
</organism>
<reference evidence="2 3" key="1">
    <citation type="submission" date="2015-02" db="EMBL/GenBank/DDBJ databases">
        <title>Genome sequene of Rhodovulum sulfidophilum DSM 2351.</title>
        <authorList>
            <person name="Nagao N."/>
        </authorList>
    </citation>
    <scope>NUCLEOTIDE SEQUENCE [LARGE SCALE GENOMIC DNA]</scope>
    <source>
        <strain evidence="2 3">DSM 2351</strain>
    </source>
</reference>